<feature type="region of interest" description="Disordered" evidence="1">
    <location>
        <begin position="206"/>
        <end position="254"/>
    </location>
</feature>
<keyword evidence="3" id="KW-0282">Flagellum</keyword>
<dbReference type="Proteomes" id="UP000185598">
    <property type="component" value="Unassembled WGS sequence"/>
</dbReference>
<feature type="region of interest" description="Disordered" evidence="1">
    <location>
        <begin position="299"/>
        <end position="321"/>
    </location>
</feature>
<dbReference type="CDD" id="cd17470">
    <property type="entry name" value="T3SS_Flik_C"/>
    <property type="match status" value="1"/>
</dbReference>
<evidence type="ECO:0000259" key="2">
    <source>
        <dbReference type="Pfam" id="PF02120"/>
    </source>
</evidence>
<name>A0A1Q9ABH6_9HYPH</name>
<evidence type="ECO:0000256" key="1">
    <source>
        <dbReference type="SAM" id="MobiDB-lite"/>
    </source>
</evidence>
<dbReference type="InterPro" id="IPR038610">
    <property type="entry name" value="FliK-like_C_sf"/>
</dbReference>
<feature type="compositionally biased region" description="Polar residues" evidence="1">
    <location>
        <begin position="513"/>
        <end position="523"/>
    </location>
</feature>
<dbReference type="AlphaFoldDB" id="A0A1Q9ABH6"/>
<feature type="region of interest" description="Disordered" evidence="1">
    <location>
        <begin position="126"/>
        <end position="147"/>
    </location>
</feature>
<dbReference type="OrthoDB" id="8117459at2"/>
<feature type="compositionally biased region" description="Polar residues" evidence="1">
    <location>
        <begin position="52"/>
        <end position="70"/>
    </location>
</feature>
<evidence type="ECO:0000313" key="6">
    <source>
        <dbReference type="Proteomes" id="UP000544107"/>
    </source>
</evidence>
<feature type="compositionally biased region" description="Low complexity" evidence="1">
    <location>
        <begin position="126"/>
        <end position="141"/>
    </location>
</feature>
<feature type="compositionally biased region" description="Polar residues" evidence="1">
    <location>
        <begin position="577"/>
        <end position="590"/>
    </location>
</feature>
<feature type="compositionally biased region" description="Acidic residues" evidence="1">
    <location>
        <begin position="84"/>
        <end position="94"/>
    </location>
</feature>
<comment type="caution">
    <text evidence="4">The sequence shown here is derived from an EMBL/GenBank/DDBJ whole genome shotgun (WGS) entry which is preliminary data.</text>
</comment>
<keyword evidence="3" id="KW-0966">Cell projection</keyword>
<dbReference type="RefSeq" id="WP_075612740.1">
    <property type="nucleotide sequence ID" value="NZ_JACIED010000007.1"/>
</dbReference>
<feature type="domain" description="Flagellar hook-length control protein-like C-terminal" evidence="2">
    <location>
        <begin position="437"/>
        <end position="513"/>
    </location>
</feature>
<feature type="region of interest" description="Disordered" evidence="1">
    <location>
        <begin position="1"/>
        <end position="105"/>
    </location>
</feature>
<protein>
    <submittedName>
        <fullName evidence="3">Flagellar hook-length control protein FliK</fullName>
    </submittedName>
</protein>
<dbReference type="InterPro" id="IPR021136">
    <property type="entry name" value="Flagellar_hook_control-like_C"/>
</dbReference>
<dbReference type="EMBL" id="JACIED010000007">
    <property type="protein sequence ID" value="MBB4010214.1"/>
    <property type="molecule type" value="Genomic_DNA"/>
</dbReference>
<dbReference type="Pfam" id="PF02120">
    <property type="entry name" value="Flg_hook"/>
    <property type="match status" value="1"/>
</dbReference>
<organism evidence="4 5">
    <name type="scientific">Allorhizobium taibaishanense</name>
    <dbReference type="NCBI Taxonomy" id="887144"/>
    <lineage>
        <taxon>Bacteria</taxon>
        <taxon>Pseudomonadati</taxon>
        <taxon>Pseudomonadota</taxon>
        <taxon>Alphaproteobacteria</taxon>
        <taxon>Hyphomicrobiales</taxon>
        <taxon>Rhizobiaceae</taxon>
        <taxon>Rhizobium/Agrobacterium group</taxon>
        <taxon>Allorhizobium</taxon>
    </lineage>
</organism>
<sequence>MIDATTNAAASPAYSSSRSDQGKGSGKDFLTALADTADRGQGQAADDKSVDQDTPQEQAPSTSSTNSQIRTAGSSTVASSSASADDDGTLEEEMVSTATEEPVAKSAIDAKTAAALIAKALASAASTAGSAQTATEQAASGQDGAVANGQSADVTDVLAKLVAALTQQDAATTTEDPVSQNTGKIAAKKTDNQLLAVLAALKQAAGGDAASETTDAQADIPGQTVAGDATQTKPVTKQAKPTADDTKDAATAQSAAAGVQDVLNLLGNPTAGQLQQMAQQVVKAASAASTDTAAASITDSKALTGPTGHDALQTTKPSKTGMDLVATDVSKAVKPGQAASTDAAGQAAHGLKDSSAADALHLVTSGERAVDGADDATGQQVATADPLQNVSVLDSRRIIAPASTSNGANIAAAMAGDSSWAQAMHSHAADRLSSSEQASTDRTMNTLKLKMTPESLGNVTATLKLTNGELTVSLVVENSAAYRKLNEDQSGMVSALKSQGFSVDQIQISIASTEKSNNDSAQTNSQSQNGNQQGMQQGSGNSGQGGNRSQPNVAFDLYGQTSTGTVDDAARTAPVGTGSNASGASGQLYL</sequence>
<evidence type="ECO:0000313" key="3">
    <source>
        <dbReference type="EMBL" id="MBB4010214.1"/>
    </source>
</evidence>
<feature type="region of interest" description="Disordered" evidence="1">
    <location>
        <begin position="513"/>
        <end position="590"/>
    </location>
</feature>
<reference evidence="3 6" key="2">
    <citation type="submission" date="2020-08" db="EMBL/GenBank/DDBJ databases">
        <title>Genomic Encyclopedia of Type Strains, Phase IV (KMG-IV): sequencing the most valuable type-strain genomes for metagenomic binning, comparative biology and taxonomic classification.</title>
        <authorList>
            <person name="Goeker M."/>
        </authorList>
    </citation>
    <scope>NUCLEOTIDE SEQUENCE [LARGE SCALE GENOMIC DNA]</scope>
    <source>
        <strain evidence="3 6">DSM 100021</strain>
    </source>
</reference>
<feature type="compositionally biased region" description="Low complexity" evidence="1">
    <location>
        <begin position="71"/>
        <end position="83"/>
    </location>
</feature>
<keyword evidence="3" id="KW-0969">Cilium</keyword>
<keyword evidence="5" id="KW-1185">Reference proteome</keyword>
<dbReference type="Proteomes" id="UP000544107">
    <property type="component" value="Unassembled WGS sequence"/>
</dbReference>
<dbReference type="Gene3D" id="3.30.750.140">
    <property type="match status" value="1"/>
</dbReference>
<dbReference type="STRING" id="887144.BJF91_02965"/>
<dbReference type="EMBL" id="MKIN01000016">
    <property type="protein sequence ID" value="OLP52211.1"/>
    <property type="molecule type" value="Genomic_DNA"/>
</dbReference>
<gene>
    <name evidence="4" type="ORF">BJF91_02965</name>
    <name evidence="3" type="ORF">GGQ71_004512</name>
</gene>
<feature type="compositionally biased region" description="Low complexity" evidence="1">
    <location>
        <begin position="524"/>
        <end position="539"/>
    </location>
</feature>
<evidence type="ECO:0000313" key="5">
    <source>
        <dbReference type="Proteomes" id="UP000185598"/>
    </source>
</evidence>
<feature type="compositionally biased region" description="Low complexity" evidence="1">
    <location>
        <begin position="1"/>
        <end position="19"/>
    </location>
</feature>
<proteinExistence type="predicted"/>
<evidence type="ECO:0000313" key="4">
    <source>
        <dbReference type="EMBL" id="OLP52211.1"/>
    </source>
</evidence>
<accession>A0A1Q9ABH6</accession>
<reference evidence="4 5" key="1">
    <citation type="submission" date="2016-09" db="EMBL/GenBank/DDBJ databases">
        <title>Rhizobium oryziradicis sp. nov., isolated from the root of rice.</title>
        <authorList>
            <person name="Zhao J."/>
            <person name="Zhang X."/>
        </authorList>
    </citation>
    <scope>NUCLEOTIDE SEQUENCE [LARGE SCALE GENOMIC DNA]</scope>
    <source>
        <strain evidence="4 5">14971</strain>
    </source>
</reference>